<proteinExistence type="predicted"/>
<dbReference type="PANTHER" id="PTHR31072">
    <property type="entry name" value="TRANSCRIPTION FACTOR TCP4-RELATED"/>
    <property type="match status" value="1"/>
</dbReference>
<name>A0A346D3G8_CENCY</name>
<evidence type="ECO:0000256" key="7">
    <source>
        <dbReference type="SAM" id="MobiDB-lite"/>
    </source>
</evidence>
<reference evidence="10" key="1">
    <citation type="journal article" date="2018" name="Front. Plant Sci.">
        <title>Patterning the Asteraceae Capitulum: Duplications and Differential Expression of the Flower Symmetry CYC2-Like Genes.</title>
        <authorList>
            <person name="Chen J."/>
            <person name="Shen C.Z."/>
            <person name="Guo Y.P."/>
            <person name="Rao G.Y."/>
        </authorList>
    </citation>
    <scope>NUCLEOTIDE SEQUENCE</scope>
</reference>
<evidence type="ECO:0000256" key="4">
    <source>
        <dbReference type="ARBA" id="ARBA00023125"/>
    </source>
</evidence>
<keyword evidence="3" id="KW-0805">Transcription regulation</keyword>
<evidence type="ECO:0000256" key="5">
    <source>
        <dbReference type="ARBA" id="ARBA00023163"/>
    </source>
</evidence>
<feature type="domain" description="TCP" evidence="8">
    <location>
        <begin position="101"/>
        <end position="159"/>
    </location>
</feature>
<dbReference type="InterPro" id="IPR005333">
    <property type="entry name" value="Transcription_factor_TCP"/>
</dbReference>
<keyword evidence="5" id="KW-0804">Transcription</keyword>
<dbReference type="Pfam" id="PF03634">
    <property type="entry name" value="TCP"/>
    <property type="match status" value="1"/>
</dbReference>
<feature type="domain" description="R" evidence="9">
    <location>
        <begin position="223"/>
        <end position="240"/>
    </location>
</feature>
<keyword evidence="4" id="KW-0238">DNA-binding</keyword>
<organism evidence="10">
    <name type="scientific">Centaurea cyanus</name>
    <name type="common">Garden cornflower</name>
    <name type="synonym">Centaurea segetum</name>
    <dbReference type="NCBI Taxonomy" id="41522"/>
    <lineage>
        <taxon>Eukaryota</taxon>
        <taxon>Viridiplantae</taxon>
        <taxon>Streptophyta</taxon>
        <taxon>Embryophyta</taxon>
        <taxon>Tracheophyta</taxon>
        <taxon>Spermatophyta</taxon>
        <taxon>Magnoliopsida</taxon>
        <taxon>eudicotyledons</taxon>
        <taxon>Gunneridae</taxon>
        <taxon>Pentapetalae</taxon>
        <taxon>asterids</taxon>
        <taxon>campanulids</taxon>
        <taxon>Asterales</taxon>
        <taxon>Asteraceae</taxon>
        <taxon>Carduoideae</taxon>
        <taxon>Cardueae</taxon>
        <taxon>Centaureinae</taxon>
        <taxon>Centaurea</taxon>
    </lineage>
</organism>
<dbReference type="GO" id="GO:0005634">
    <property type="term" value="C:nucleus"/>
    <property type="evidence" value="ECO:0007669"/>
    <property type="project" value="UniProtKB-SubCell"/>
</dbReference>
<evidence type="ECO:0000259" key="9">
    <source>
        <dbReference type="PROSITE" id="PS51370"/>
    </source>
</evidence>
<dbReference type="PROSITE" id="PS51369">
    <property type="entry name" value="TCP"/>
    <property type="match status" value="1"/>
</dbReference>
<protein>
    <submittedName>
        <fullName evidence="10">Cycloidea-like protein</fullName>
    </submittedName>
</protein>
<dbReference type="GO" id="GO:0003700">
    <property type="term" value="F:DNA-binding transcription factor activity"/>
    <property type="evidence" value="ECO:0007669"/>
    <property type="project" value="InterPro"/>
</dbReference>
<dbReference type="AlphaFoldDB" id="A0A346D3G8"/>
<evidence type="ECO:0000256" key="2">
    <source>
        <dbReference type="ARBA" id="ARBA00022473"/>
    </source>
</evidence>
<dbReference type="PANTHER" id="PTHR31072:SF224">
    <property type="entry name" value="TRANSCRIPTION FACTOR TCP1"/>
    <property type="match status" value="1"/>
</dbReference>
<dbReference type="InterPro" id="IPR017887">
    <property type="entry name" value="TF_TCP_subgr"/>
</dbReference>
<evidence type="ECO:0000256" key="1">
    <source>
        <dbReference type="ARBA" id="ARBA00004123"/>
    </source>
</evidence>
<dbReference type="InterPro" id="IPR017888">
    <property type="entry name" value="CYC/TB1_R_domain"/>
</dbReference>
<dbReference type="GO" id="GO:2000032">
    <property type="term" value="P:regulation of secondary shoot formation"/>
    <property type="evidence" value="ECO:0007669"/>
    <property type="project" value="TreeGrafter"/>
</dbReference>
<evidence type="ECO:0000256" key="6">
    <source>
        <dbReference type="ARBA" id="ARBA00023242"/>
    </source>
</evidence>
<accession>A0A346D3G8</accession>
<dbReference type="PROSITE" id="PS51370">
    <property type="entry name" value="R"/>
    <property type="match status" value="1"/>
</dbReference>
<keyword evidence="6" id="KW-0539">Nucleus</keyword>
<keyword evidence="2" id="KW-0217">Developmental protein</keyword>
<evidence type="ECO:0000256" key="3">
    <source>
        <dbReference type="ARBA" id="ARBA00023015"/>
    </source>
</evidence>
<dbReference type="GO" id="GO:0043565">
    <property type="term" value="F:sequence-specific DNA binding"/>
    <property type="evidence" value="ECO:0007669"/>
    <property type="project" value="TreeGrafter"/>
</dbReference>
<evidence type="ECO:0000259" key="8">
    <source>
        <dbReference type="PROSITE" id="PS51369"/>
    </source>
</evidence>
<feature type="region of interest" description="Disordered" evidence="7">
    <location>
        <begin position="184"/>
        <end position="209"/>
    </location>
</feature>
<comment type="subcellular location">
    <subcellularLocation>
        <location evidence="1">Nucleus</location>
    </subcellularLocation>
</comment>
<evidence type="ECO:0000313" key="10">
    <source>
        <dbReference type="EMBL" id="AXM04986.1"/>
    </source>
</evidence>
<dbReference type="EMBL" id="MG593401">
    <property type="protein sequence ID" value="AXM04986.1"/>
    <property type="molecule type" value="Genomic_DNA"/>
</dbReference>
<sequence length="314" mass="35468">MFSSNPFPHLPSSIDHVFPFLPPNSFSIHHEKDDLHFPLIPGEYTLHSTTNTALPPPPVINENNLVVQQQFLEGLGLQNCDHQDDYVLDSSPEKKKIGSSKKHGHSKICTARGPRDRRVRFSIEVARKFFSLQDLLGFDKASKTLDWLISNSLPAIKELVEVSSVTHQCKQKFLDIVINGGGSDETNKAKKKSGTTSVAKSCADDGKKKKSKRRCKDGFRVNNVARAEARARARERTKEKMRLKKQLDDDLKILVNPELNDGNCEYHRRLSPSDSALKSDCWSEIEHQSNQIRWKCLMSPETSKQSKDSSFTSI</sequence>